<keyword evidence="2" id="KW-0238">DNA-binding</keyword>
<dbReference type="SMART" id="SM00448">
    <property type="entry name" value="REC"/>
    <property type="match status" value="1"/>
</dbReference>
<name>A0A4Q7NDT0_9BURK</name>
<dbReference type="PROSITE" id="PS50043">
    <property type="entry name" value="HTH_LUXR_2"/>
    <property type="match status" value="1"/>
</dbReference>
<dbReference type="GO" id="GO:0006355">
    <property type="term" value="P:regulation of DNA-templated transcription"/>
    <property type="evidence" value="ECO:0007669"/>
    <property type="project" value="InterPro"/>
</dbReference>
<dbReference type="SMART" id="SM00421">
    <property type="entry name" value="HTH_LUXR"/>
    <property type="match status" value="1"/>
</dbReference>
<dbReference type="RefSeq" id="WP_130358704.1">
    <property type="nucleotide sequence ID" value="NZ_SGXC01000002.1"/>
</dbReference>
<keyword evidence="1 3" id="KW-0597">Phosphoprotein</keyword>
<accession>A0A4Q7NDT0</accession>
<dbReference type="InterPro" id="IPR016032">
    <property type="entry name" value="Sig_transdc_resp-reg_C-effctor"/>
</dbReference>
<dbReference type="Proteomes" id="UP000292445">
    <property type="component" value="Unassembled WGS sequence"/>
</dbReference>
<dbReference type="InterPro" id="IPR000792">
    <property type="entry name" value="Tscrpt_reg_LuxR_C"/>
</dbReference>
<gene>
    <name evidence="6" type="ORF">EV675_3747</name>
</gene>
<feature type="domain" description="HTH luxR-type" evidence="4">
    <location>
        <begin position="140"/>
        <end position="205"/>
    </location>
</feature>
<dbReference type="Gene3D" id="3.40.50.2300">
    <property type="match status" value="1"/>
</dbReference>
<protein>
    <submittedName>
        <fullName evidence="6">LuxR family two component transcriptional regulator</fullName>
    </submittedName>
</protein>
<organism evidence="6 7">
    <name type="scientific">Pigmentiphaga kullae</name>
    <dbReference type="NCBI Taxonomy" id="151784"/>
    <lineage>
        <taxon>Bacteria</taxon>
        <taxon>Pseudomonadati</taxon>
        <taxon>Pseudomonadota</taxon>
        <taxon>Betaproteobacteria</taxon>
        <taxon>Burkholderiales</taxon>
        <taxon>Alcaligenaceae</taxon>
        <taxon>Pigmentiphaga</taxon>
    </lineage>
</organism>
<dbReference type="InterPro" id="IPR036388">
    <property type="entry name" value="WH-like_DNA-bd_sf"/>
</dbReference>
<dbReference type="AlphaFoldDB" id="A0A4Q7NDT0"/>
<dbReference type="GO" id="GO:0003677">
    <property type="term" value="F:DNA binding"/>
    <property type="evidence" value="ECO:0007669"/>
    <property type="project" value="UniProtKB-KW"/>
</dbReference>
<feature type="modified residue" description="4-aspartylphosphate" evidence="3">
    <location>
        <position position="55"/>
    </location>
</feature>
<dbReference type="InterPro" id="IPR001789">
    <property type="entry name" value="Sig_transdc_resp-reg_receiver"/>
</dbReference>
<dbReference type="PRINTS" id="PR00038">
    <property type="entry name" value="HTHLUXR"/>
</dbReference>
<dbReference type="GO" id="GO:0000160">
    <property type="term" value="P:phosphorelay signal transduction system"/>
    <property type="evidence" value="ECO:0007669"/>
    <property type="project" value="InterPro"/>
</dbReference>
<dbReference type="PROSITE" id="PS50110">
    <property type="entry name" value="RESPONSE_REGULATORY"/>
    <property type="match status" value="1"/>
</dbReference>
<dbReference type="InterPro" id="IPR039420">
    <property type="entry name" value="WalR-like"/>
</dbReference>
<evidence type="ECO:0000256" key="1">
    <source>
        <dbReference type="ARBA" id="ARBA00022553"/>
    </source>
</evidence>
<evidence type="ECO:0000256" key="3">
    <source>
        <dbReference type="PROSITE-ProRule" id="PRU00169"/>
    </source>
</evidence>
<evidence type="ECO:0000313" key="6">
    <source>
        <dbReference type="EMBL" id="RZS81129.1"/>
    </source>
</evidence>
<comment type="caution">
    <text evidence="6">The sequence shown here is derived from an EMBL/GenBank/DDBJ whole genome shotgun (WGS) entry which is preliminary data.</text>
</comment>
<dbReference type="InterPro" id="IPR011006">
    <property type="entry name" value="CheY-like_superfamily"/>
</dbReference>
<dbReference type="OrthoDB" id="3374006at2"/>
<dbReference type="EMBL" id="SGXC01000002">
    <property type="protein sequence ID" value="RZS81129.1"/>
    <property type="molecule type" value="Genomic_DNA"/>
</dbReference>
<dbReference type="InterPro" id="IPR058245">
    <property type="entry name" value="NreC/VraR/RcsB-like_REC"/>
</dbReference>
<evidence type="ECO:0000256" key="2">
    <source>
        <dbReference type="ARBA" id="ARBA00023125"/>
    </source>
</evidence>
<evidence type="ECO:0000259" key="5">
    <source>
        <dbReference type="PROSITE" id="PS50110"/>
    </source>
</evidence>
<sequence length="211" mass="22139">MTSALLIDDHAMFREGLALALRQAAGPSLHLRTAAGGAEALALLKDATADIALMDYYLPDLGGAALVRQLRRAGAGLRIMVLSASEDQEDAEAALAAGAHGFLHKSADVGQLLDAMRRVLAGELVRPPDSPLPASLAVLSEQPPGRLTPRQTEVLCLLCEGLRNGEIAERLATTEKTVKAHISAIFAALGVVNRTQAVLAARRAGLFGKPR</sequence>
<dbReference type="SUPFAM" id="SSF52172">
    <property type="entry name" value="CheY-like"/>
    <property type="match status" value="1"/>
</dbReference>
<dbReference type="Pfam" id="PF00196">
    <property type="entry name" value="GerE"/>
    <property type="match status" value="1"/>
</dbReference>
<dbReference type="Gene3D" id="1.10.10.10">
    <property type="entry name" value="Winged helix-like DNA-binding domain superfamily/Winged helix DNA-binding domain"/>
    <property type="match status" value="1"/>
</dbReference>
<reference evidence="6 7" key="1">
    <citation type="submission" date="2019-02" db="EMBL/GenBank/DDBJ databases">
        <title>Genomic Encyclopedia of Type Strains, Phase IV (KMG-IV): sequencing the most valuable type-strain genomes for metagenomic binning, comparative biology and taxonomic classification.</title>
        <authorList>
            <person name="Goeker M."/>
        </authorList>
    </citation>
    <scope>NUCLEOTIDE SEQUENCE [LARGE SCALE GENOMIC DNA]</scope>
    <source>
        <strain evidence="6 7">K24</strain>
    </source>
</reference>
<dbReference type="CDD" id="cd17535">
    <property type="entry name" value="REC_NarL-like"/>
    <property type="match status" value="1"/>
</dbReference>
<evidence type="ECO:0000259" key="4">
    <source>
        <dbReference type="PROSITE" id="PS50043"/>
    </source>
</evidence>
<dbReference type="CDD" id="cd06170">
    <property type="entry name" value="LuxR_C_like"/>
    <property type="match status" value="1"/>
</dbReference>
<proteinExistence type="predicted"/>
<evidence type="ECO:0000313" key="7">
    <source>
        <dbReference type="Proteomes" id="UP000292445"/>
    </source>
</evidence>
<dbReference type="PANTHER" id="PTHR43214">
    <property type="entry name" value="TWO-COMPONENT RESPONSE REGULATOR"/>
    <property type="match status" value="1"/>
</dbReference>
<keyword evidence="7" id="KW-1185">Reference proteome</keyword>
<feature type="domain" description="Response regulatory" evidence="5">
    <location>
        <begin position="3"/>
        <end position="120"/>
    </location>
</feature>
<dbReference type="SUPFAM" id="SSF46894">
    <property type="entry name" value="C-terminal effector domain of the bipartite response regulators"/>
    <property type="match status" value="1"/>
</dbReference>
<dbReference type="Pfam" id="PF00072">
    <property type="entry name" value="Response_reg"/>
    <property type="match status" value="1"/>
</dbReference>